<evidence type="ECO:0000313" key="2">
    <source>
        <dbReference type="EMBL" id="QCE14284.1"/>
    </source>
</evidence>
<name>A0A4D6NNP9_VIGUN</name>
<proteinExistence type="predicted"/>
<gene>
    <name evidence="2" type="ORF">DEO72_LG11g1283</name>
</gene>
<sequence length="153" mass="16490">MSATTVEPTTSSTIATASPTRATASPTRATTVASFKHNNIDISSGHYRLRGKKLGLMFGNGWGLGKILVEHKELVHRQQFYFWKNYRNNPLKHILPRSLPEPSATSTVPAPVLTPARAPISALPPVPATSVDATTAPTKLLLLCHTVCPLTLV</sequence>
<accession>A0A4D6NNP9</accession>
<dbReference type="AlphaFoldDB" id="A0A4D6NNP9"/>
<organism evidence="2 3">
    <name type="scientific">Vigna unguiculata</name>
    <name type="common">Cowpea</name>
    <dbReference type="NCBI Taxonomy" id="3917"/>
    <lineage>
        <taxon>Eukaryota</taxon>
        <taxon>Viridiplantae</taxon>
        <taxon>Streptophyta</taxon>
        <taxon>Embryophyta</taxon>
        <taxon>Tracheophyta</taxon>
        <taxon>Spermatophyta</taxon>
        <taxon>Magnoliopsida</taxon>
        <taxon>eudicotyledons</taxon>
        <taxon>Gunneridae</taxon>
        <taxon>Pentapetalae</taxon>
        <taxon>rosids</taxon>
        <taxon>fabids</taxon>
        <taxon>Fabales</taxon>
        <taxon>Fabaceae</taxon>
        <taxon>Papilionoideae</taxon>
        <taxon>50 kb inversion clade</taxon>
        <taxon>NPAAA clade</taxon>
        <taxon>indigoferoid/millettioid clade</taxon>
        <taxon>Phaseoleae</taxon>
        <taxon>Vigna</taxon>
    </lineage>
</organism>
<evidence type="ECO:0000313" key="3">
    <source>
        <dbReference type="Proteomes" id="UP000501690"/>
    </source>
</evidence>
<keyword evidence="3" id="KW-1185">Reference proteome</keyword>
<protein>
    <submittedName>
        <fullName evidence="2">Mediator of RNA polymerase II transcription subunit 31</fullName>
    </submittedName>
</protein>
<evidence type="ECO:0000256" key="1">
    <source>
        <dbReference type="SAM" id="MobiDB-lite"/>
    </source>
</evidence>
<dbReference type="EMBL" id="CP039355">
    <property type="protein sequence ID" value="QCE14284.1"/>
    <property type="molecule type" value="Genomic_DNA"/>
</dbReference>
<feature type="compositionally biased region" description="Low complexity" evidence="1">
    <location>
        <begin position="8"/>
        <end position="27"/>
    </location>
</feature>
<feature type="region of interest" description="Disordered" evidence="1">
    <location>
        <begin position="1"/>
        <end position="27"/>
    </location>
</feature>
<dbReference type="Proteomes" id="UP000501690">
    <property type="component" value="Linkage Group LG11"/>
</dbReference>
<reference evidence="2 3" key="1">
    <citation type="submission" date="2019-04" db="EMBL/GenBank/DDBJ databases">
        <title>An improved genome assembly and genetic linkage map for asparagus bean, Vigna unguiculata ssp. sesquipedialis.</title>
        <authorList>
            <person name="Xia Q."/>
            <person name="Zhang R."/>
            <person name="Dong Y."/>
        </authorList>
    </citation>
    <scope>NUCLEOTIDE SEQUENCE [LARGE SCALE GENOMIC DNA]</scope>
    <source>
        <tissue evidence="2">Leaf</tissue>
    </source>
</reference>